<dbReference type="PANTHER" id="PTHR10915:SF6">
    <property type="entry name" value="SYNDECAN-2"/>
    <property type="match status" value="1"/>
</dbReference>
<comment type="similarity">
    <text evidence="3">Belongs to the neurexin family.</text>
</comment>
<comment type="similarity">
    <text evidence="2 11">Belongs to the syndecan proteoglycan family.</text>
</comment>
<organism evidence="16 17">
    <name type="scientific">Fundulus heteroclitus</name>
    <name type="common">Killifish</name>
    <name type="synonym">Mummichog</name>
    <dbReference type="NCBI Taxonomy" id="8078"/>
    <lineage>
        <taxon>Eukaryota</taxon>
        <taxon>Metazoa</taxon>
        <taxon>Chordata</taxon>
        <taxon>Craniata</taxon>
        <taxon>Vertebrata</taxon>
        <taxon>Euteleostomi</taxon>
        <taxon>Actinopterygii</taxon>
        <taxon>Neopterygii</taxon>
        <taxon>Teleostei</taxon>
        <taxon>Neoteleostei</taxon>
        <taxon>Acanthomorphata</taxon>
        <taxon>Ovalentaria</taxon>
        <taxon>Atherinomorphae</taxon>
        <taxon>Cyprinodontiformes</taxon>
        <taxon>Fundulidae</taxon>
        <taxon>Fundulus</taxon>
    </lineage>
</organism>
<keyword evidence="17" id="KW-1185">Reference proteome</keyword>
<accession>A0A3Q2Q6R1</accession>
<evidence type="ECO:0000256" key="1">
    <source>
        <dbReference type="ARBA" id="ARBA00004479"/>
    </source>
</evidence>
<dbReference type="InterPro" id="IPR030479">
    <property type="entry name" value="Syndecan_CS"/>
</dbReference>
<keyword evidence="9 11" id="KW-0325">Glycoprotein</keyword>
<evidence type="ECO:0000256" key="6">
    <source>
        <dbReference type="ARBA" id="ARBA00022974"/>
    </source>
</evidence>
<protein>
    <recommendedName>
        <fullName evidence="11">Syndecan</fullName>
    </recommendedName>
</protein>
<dbReference type="Pfam" id="PF01034">
    <property type="entry name" value="Syndecan"/>
    <property type="match status" value="1"/>
</dbReference>
<dbReference type="OrthoDB" id="10044468at2759"/>
<evidence type="ECO:0000256" key="8">
    <source>
        <dbReference type="ARBA" id="ARBA00023136"/>
    </source>
</evidence>
<evidence type="ECO:0000256" key="5">
    <source>
        <dbReference type="ARBA" id="ARBA00022729"/>
    </source>
</evidence>
<evidence type="ECO:0000313" key="16">
    <source>
        <dbReference type="Ensembl" id="ENSFHEP00000021894.1"/>
    </source>
</evidence>
<evidence type="ECO:0000256" key="7">
    <source>
        <dbReference type="ARBA" id="ARBA00022989"/>
    </source>
</evidence>
<name>A0A3Q2Q6R1_FUNHE</name>
<keyword evidence="10 11" id="KW-0357">Heparan sulfate</keyword>
<dbReference type="STRING" id="8078.ENSFHEP00000021894"/>
<evidence type="ECO:0000256" key="12">
    <source>
        <dbReference type="SAM" id="MobiDB-lite"/>
    </source>
</evidence>
<evidence type="ECO:0000256" key="4">
    <source>
        <dbReference type="ARBA" id="ARBA00022692"/>
    </source>
</evidence>
<feature type="domain" description="Syndecan/Neurexin" evidence="15">
    <location>
        <begin position="211"/>
        <end position="272"/>
    </location>
</feature>
<evidence type="ECO:0000256" key="10">
    <source>
        <dbReference type="ARBA" id="ARBA00023207"/>
    </source>
</evidence>
<keyword evidence="5 14" id="KW-0732">Signal</keyword>
<dbReference type="Ensembl" id="ENSFHET00000014284.1">
    <property type="protein sequence ID" value="ENSFHEP00000021894.1"/>
    <property type="gene ID" value="ENSFHEG00000001945.1"/>
</dbReference>
<feature type="compositionally biased region" description="Low complexity" evidence="12">
    <location>
        <begin position="100"/>
        <end position="116"/>
    </location>
</feature>
<feature type="region of interest" description="Disordered" evidence="12">
    <location>
        <begin position="37"/>
        <end position="116"/>
    </location>
</feature>
<dbReference type="GO" id="GO:0016020">
    <property type="term" value="C:membrane"/>
    <property type="evidence" value="ECO:0007669"/>
    <property type="project" value="UniProtKB-SubCell"/>
</dbReference>
<evidence type="ECO:0000256" key="3">
    <source>
        <dbReference type="ARBA" id="ARBA00010241"/>
    </source>
</evidence>
<dbReference type="GeneID" id="105917275"/>
<feature type="chain" id="PRO_5018703114" description="Syndecan" evidence="14">
    <location>
        <begin position="20"/>
        <end position="274"/>
    </location>
</feature>
<feature type="transmembrane region" description="Helical" evidence="13">
    <location>
        <begin position="218"/>
        <end position="242"/>
    </location>
</feature>
<comment type="subcellular location">
    <subcellularLocation>
        <location evidence="1 11">Membrane</location>
        <topology evidence="1 11">Single-pass type I membrane protein</topology>
    </subcellularLocation>
</comment>
<dbReference type="PANTHER" id="PTHR10915">
    <property type="entry name" value="SYNDECAN"/>
    <property type="match status" value="1"/>
</dbReference>
<evidence type="ECO:0000256" key="11">
    <source>
        <dbReference type="RuleBase" id="RU000649"/>
    </source>
</evidence>
<feature type="signal peptide" evidence="14">
    <location>
        <begin position="1"/>
        <end position="19"/>
    </location>
</feature>
<keyword evidence="7 13" id="KW-1133">Transmembrane helix</keyword>
<sequence length="274" mass="29117">MKNLWLFFVVGLSTGFIGGKLSVLSQSTKALAEDLYIDEPGSGDLPVDDDDDDDDGGSGSGSGSGDYGLSIFSDRANKEVTRGPTVSAGLNRRFGQQPRPAQTTAGSAPSPTATAADQQDLANTAGDTESPFSDDGNMFVQVLDPMINWDDKPLSTSATPVAVTTDLSDYDDDEYGVGVTEAVIKKEVFPNNKQGSSRYGLNSPQEVTSENLWERTEVLAAVIACGVVGFLCAVSLLFLLAYRMKKKDEGSYDLGDSKLSATAYQKAPTKEFFA</sequence>
<comment type="function">
    <text evidence="11">Cell surface proteoglycan.</text>
</comment>
<evidence type="ECO:0000256" key="9">
    <source>
        <dbReference type="ARBA" id="ARBA00023180"/>
    </source>
</evidence>
<feature type="compositionally biased region" description="Gly residues" evidence="12">
    <location>
        <begin position="57"/>
        <end position="66"/>
    </location>
</feature>
<reference evidence="16" key="2">
    <citation type="submission" date="2025-09" db="UniProtKB">
        <authorList>
            <consortium name="Ensembl"/>
        </authorList>
    </citation>
    <scope>IDENTIFICATION</scope>
</reference>
<keyword evidence="6 11" id="KW-0654">Proteoglycan</keyword>
<dbReference type="PROSITE" id="PS00964">
    <property type="entry name" value="SYNDECAN"/>
    <property type="match status" value="1"/>
</dbReference>
<evidence type="ECO:0000313" key="17">
    <source>
        <dbReference type="Proteomes" id="UP000265000"/>
    </source>
</evidence>
<dbReference type="InterPro" id="IPR001050">
    <property type="entry name" value="Syndecan"/>
</dbReference>
<dbReference type="GeneTree" id="ENSGT00940000157222"/>
<keyword evidence="8 13" id="KW-0472">Membrane</keyword>
<proteinExistence type="inferred from homology"/>
<evidence type="ECO:0000256" key="13">
    <source>
        <dbReference type="SAM" id="Phobius"/>
    </source>
</evidence>
<feature type="compositionally biased region" description="Acidic residues" evidence="12">
    <location>
        <begin position="46"/>
        <end position="56"/>
    </location>
</feature>
<dbReference type="InterPro" id="IPR027789">
    <property type="entry name" value="Syndecan/Neurexin_dom"/>
</dbReference>
<evidence type="ECO:0000256" key="14">
    <source>
        <dbReference type="SAM" id="SignalP"/>
    </source>
</evidence>
<evidence type="ECO:0000256" key="2">
    <source>
        <dbReference type="ARBA" id="ARBA00005343"/>
    </source>
</evidence>
<dbReference type="GO" id="GO:0009986">
    <property type="term" value="C:cell surface"/>
    <property type="evidence" value="ECO:0007669"/>
    <property type="project" value="TreeGrafter"/>
</dbReference>
<reference evidence="16" key="1">
    <citation type="submission" date="2025-08" db="UniProtKB">
        <authorList>
            <consortium name="Ensembl"/>
        </authorList>
    </citation>
    <scope>IDENTIFICATION</scope>
</reference>
<dbReference type="GO" id="GO:0016477">
    <property type="term" value="P:cell migration"/>
    <property type="evidence" value="ECO:0007669"/>
    <property type="project" value="TreeGrafter"/>
</dbReference>
<evidence type="ECO:0000259" key="15">
    <source>
        <dbReference type="Pfam" id="PF01034"/>
    </source>
</evidence>
<dbReference type="Proteomes" id="UP000265000">
    <property type="component" value="Unplaced"/>
</dbReference>
<dbReference type="AlphaFoldDB" id="A0A3Q2Q6R1"/>
<keyword evidence="4 11" id="KW-0812">Transmembrane</keyword>